<comment type="subcellular location">
    <subcellularLocation>
        <location evidence="1">Cytoplasm</location>
        <location evidence="1">Nucleoid</location>
    </subcellularLocation>
</comment>
<evidence type="ECO:0000256" key="2">
    <source>
        <dbReference type="ARBA" id="ARBA00010610"/>
    </source>
</evidence>
<feature type="domain" description="DNA-binding protein H-NS-like C-terminal" evidence="6">
    <location>
        <begin position="65"/>
        <end position="112"/>
    </location>
</feature>
<gene>
    <name evidence="7" type="ORF">HB776_03730</name>
</gene>
<evidence type="ECO:0000313" key="7">
    <source>
        <dbReference type="EMBL" id="QND75282.1"/>
    </source>
</evidence>
<name>A0A7G6U8F0_9BRAD</name>
<dbReference type="GO" id="GO:0003680">
    <property type="term" value="F:minor groove of adenine-thymine-rich DNA binding"/>
    <property type="evidence" value="ECO:0007669"/>
    <property type="project" value="TreeGrafter"/>
</dbReference>
<dbReference type="PANTHER" id="PTHR38097">
    <property type="match status" value="1"/>
</dbReference>
<dbReference type="Pfam" id="PF00816">
    <property type="entry name" value="Histone_HNS"/>
    <property type="match status" value="1"/>
</dbReference>
<dbReference type="KEGG" id="trb:HB776_03730"/>
<dbReference type="RefSeq" id="WP_184519366.1">
    <property type="nucleotide sequence ID" value="NZ_CP050292.1"/>
</dbReference>
<evidence type="ECO:0000256" key="3">
    <source>
        <dbReference type="ARBA" id="ARBA00022490"/>
    </source>
</evidence>
<protein>
    <submittedName>
        <fullName evidence="7">H-NS histone family protein</fullName>
    </submittedName>
</protein>
<keyword evidence="4" id="KW-0238">DNA-binding</keyword>
<dbReference type="SMART" id="SM00528">
    <property type="entry name" value="HNS"/>
    <property type="match status" value="1"/>
</dbReference>
<dbReference type="InterPro" id="IPR037150">
    <property type="entry name" value="H-NS_C_dom_sf"/>
</dbReference>
<dbReference type="GO" id="GO:0003681">
    <property type="term" value="F:bent DNA binding"/>
    <property type="evidence" value="ECO:0007669"/>
    <property type="project" value="TreeGrafter"/>
</dbReference>
<dbReference type="EMBL" id="CP050292">
    <property type="protein sequence ID" value="QND75282.1"/>
    <property type="molecule type" value="Genomic_DNA"/>
</dbReference>
<evidence type="ECO:0000313" key="8">
    <source>
        <dbReference type="Proteomes" id="UP000515291"/>
    </source>
</evidence>
<dbReference type="GO" id="GO:0000976">
    <property type="term" value="F:transcription cis-regulatory region binding"/>
    <property type="evidence" value="ECO:0007669"/>
    <property type="project" value="TreeGrafter"/>
</dbReference>
<dbReference type="PANTHER" id="PTHR38097:SF2">
    <property type="entry name" value="DNA-BINDING PROTEIN STPA"/>
    <property type="match status" value="1"/>
</dbReference>
<dbReference type="GO" id="GO:0009295">
    <property type="term" value="C:nucleoid"/>
    <property type="evidence" value="ECO:0007669"/>
    <property type="project" value="UniProtKB-SubCell"/>
</dbReference>
<evidence type="ECO:0000256" key="5">
    <source>
        <dbReference type="SAM" id="MobiDB-lite"/>
    </source>
</evidence>
<dbReference type="GO" id="GO:0032993">
    <property type="term" value="C:protein-DNA complex"/>
    <property type="evidence" value="ECO:0007669"/>
    <property type="project" value="TreeGrafter"/>
</dbReference>
<evidence type="ECO:0000256" key="4">
    <source>
        <dbReference type="ARBA" id="ARBA00023125"/>
    </source>
</evidence>
<dbReference type="GO" id="GO:0005829">
    <property type="term" value="C:cytosol"/>
    <property type="evidence" value="ECO:0007669"/>
    <property type="project" value="TreeGrafter"/>
</dbReference>
<feature type="region of interest" description="Disordered" evidence="5">
    <location>
        <begin position="53"/>
        <end position="91"/>
    </location>
</feature>
<dbReference type="Gene3D" id="4.10.430.10">
    <property type="entry name" value="Histone-like protein H-NS, C-terminal domain"/>
    <property type="match status" value="1"/>
</dbReference>
<dbReference type="InterPro" id="IPR027444">
    <property type="entry name" value="H-NS_C_dom"/>
</dbReference>
<organism evidence="7 8">
    <name type="scientific">Tardiphaga robiniae</name>
    <dbReference type="NCBI Taxonomy" id="943830"/>
    <lineage>
        <taxon>Bacteria</taxon>
        <taxon>Pseudomonadati</taxon>
        <taxon>Pseudomonadota</taxon>
        <taxon>Alphaproteobacteria</taxon>
        <taxon>Hyphomicrobiales</taxon>
        <taxon>Nitrobacteraceae</taxon>
        <taxon>Tardiphaga</taxon>
    </lineage>
</organism>
<reference evidence="8" key="1">
    <citation type="journal article" date="2020" name="Mol. Plant Microbe">
        <title>Rhizobial microsymbionts of the narrowly endemic Oxytropis species growing in Kamchatka are characterized by significant genetic diversity and possess a set of genes that are associated with T3SS and T6SS secretion systems and can affect the development of symbiosis.</title>
        <authorList>
            <person name="Safronova V."/>
            <person name="Guro P."/>
            <person name="Sazanova A."/>
            <person name="Kuznetsova I."/>
            <person name="Belimov A."/>
            <person name="Yakubov V."/>
            <person name="Chirak E."/>
            <person name="Afonin A."/>
            <person name="Gogolev Y."/>
            <person name="Andronov E."/>
            <person name="Tikhonovich I."/>
        </authorList>
    </citation>
    <scope>NUCLEOTIDE SEQUENCE [LARGE SCALE GENOMIC DNA]</scope>
    <source>
        <strain evidence="8">581</strain>
    </source>
</reference>
<accession>A0A7G6U8F0</accession>
<dbReference type="AlphaFoldDB" id="A0A7G6U8F0"/>
<comment type="similarity">
    <text evidence="2">Belongs to the histone-like protein H-NS family.</text>
</comment>
<evidence type="ECO:0000259" key="6">
    <source>
        <dbReference type="SMART" id="SM00528"/>
    </source>
</evidence>
<sequence>MSKKIDLEAMSVDELWKLHEELSGLLSARMTLEKRELEKRLAQLRREEHYAAPEELDLPGRAQPRARRAYPRVLPKYRNPENPNETWSGRGKQPRWIAAALDAGRQIDDMLITNGSKVAQASDNGHRR</sequence>
<dbReference type="SUPFAM" id="SSF81273">
    <property type="entry name" value="H-NS histone-like proteins"/>
    <property type="match status" value="1"/>
</dbReference>
<evidence type="ECO:0000256" key="1">
    <source>
        <dbReference type="ARBA" id="ARBA00004453"/>
    </source>
</evidence>
<dbReference type="GO" id="GO:0001217">
    <property type="term" value="F:DNA-binding transcription repressor activity"/>
    <property type="evidence" value="ECO:0007669"/>
    <property type="project" value="TreeGrafter"/>
</dbReference>
<dbReference type="Proteomes" id="UP000515291">
    <property type="component" value="Chromosome"/>
</dbReference>
<keyword evidence="3" id="KW-0963">Cytoplasm</keyword>
<proteinExistence type="inferred from homology"/>